<dbReference type="AlphaFoldDB" id="A0A0C9UXS9"/>
<sequence length="53" mass="5708">MSITNVNLAPGFLAVPRLDFYVVELLDLAPHTRLSFGAKSCFVPSSARAFPGI</sequence>
<dbReference type="Proteomes" id="UP000054279">
    <property type="component" value="Unassembled WGS sequence"/>
</dbReference>
<reference evidence="1 2" key="1">
    <citation type="submission" date="2014-06" db="EMBL/GenBank/DDBJ databases">
        <title>Evolutionary Origins and Diversification of the Mycorrhizal Mutualists.</title>
        <authorList>
            <consortium name="DOE Joint Genome Institute"/>
            <consortium name="Mycorrhizal Genomics Consortium"/>
            <person name="Kohler A."/>
            <person name="Kuo A."/>
            <person name="Nagy L.G."/>
            <person name="Floudas D."/>
            <person name="Copeland A."/>
            <person name="Barry K.W."/>
            <person name="Cichocki N."/>
            <person name="Veneault-Fourrey C."/>
            <person name="LaButti K."/>
            <person name="Lindquist E.A."/>
            <person name="Lipzen A."/>
            <person name="Lundell T."/>
            <person name="Morin E."/>
            <person name="Murat C."/>
            <person name="Riley R."/>
            <person name="Ohm R."/>
            <person name="Sun H."/>
            <person name="Tunlid A."/>
            <person name="Henrissat B."/>
            <person name="Grigoriev I.V."/>
            <person name="Hibbett D.S."/>
            <person name="Martin F."/>
        </authorList>
    </citation>
    <scope>NUCLEOTIDE SEQUENCE [LARGE SCALE GENOMIC DNA]</scope>
    <source>
        <strain evidence="1 2">SS14</strain>
    </source>
</reference>
<organism evidence="1 2">
    <name type="scientific">Sphaerobolus stellatus (strain SS14)</name>
    <dbReference type="NCBI Taxonomy" id="990650"/>
    <lineage>
        <taxon>Eukaryota</taxon>
        <taxon>Fungi</taxon>
        <taxon>Dikarya</taxon>
        <taxon>Basidiomycota</taxon>
        <taxon>Agaricomycotina</taxon>
        <taxon>Agaricomycetes</taxon>
        <taxon>Phallomycetidae</taxon>
        <taxon>Geastrales</taxon>
        <taxon>Sphaerobolaceae</taxon>
        <taxon>Sphaerobolus</taxon>
    </lineage>
</organism>
<accession>A0A0C9UXS9</accession>
<evidence type="ECO:0000313" key="2">
    <source>
        <dbReference type="Proteomes" id="UP000054279"/>
    </source>
</evidence>
<dbReference type="HOGENOM" id="CLU_3070192_0_0_1"/>
<protein>
    <submittedName>
        <fullName evidence="1">Uncharacterized protein</fullName>
    </submittedName>
</protein>
<keyword evidence="2" id="KW-1185">Reference proteome</keyword>
<name>A0A0C9UXS9_SPHS4</name>
<evidence type="ECO:0000313" key="1">
    <source>
        <dbReference type="EMBL" id="KIJ34112.1"/>
    </source>
</evidence>
<dbReference type="EMBL" id="KN837204">
    <property type="protein sequence ID" value="KIJ34112.1"/>
    <property type="molecule type" value="Genomic_DNA"/>
</dbReference>
<proteinExistence type="predicted"/>
<gene>
    <name evidence="1" type="ORF">M422DRAFT_35255</name>
</gene>